<keyword evidence="7" id="KW-0378">Hydrolase</keyword>
<evidence type="ECO:0000313" key="14">
    <source>
        <dbReference type="Proteomes" id="UP000617734"/>
    </source>
</evidence>
<reference evidence="13" key="2">
    <citation type="submission" date="2020-09" db="EMBL/GenBank/DDBJ databases">
        <authorList>
            <person name="Sun Q."/>
            <person name="Ohkuma M."/>
        </authorList>
    </citation>
    <scope>NUCLEOTIDE SEQUENCE</scope>
    <source>
        <strain evidence="13">JCM 4646</strain>
    </source>
</reference>
<comment type="cofactor">
    <cofactor evidence="1">
        <name>Zn(2+)</name>
        <dbReference type="ChEBI" id="CHEBI:29105"/>
    </cofactor>
</comment>
<keyword evidence="3" id="KW-0964">Secreted</keyword>
<evidence type="ECO:0000256" key="8">
    <source>
        <dbReference type="ARBA" id="ARBA00022833"/>
    </source>
</evidence>
<feature type="chain" id="PRO_5039307913" description="Collagenase" evidence="12">
    <location>
        <begin position="31"/>
        <end position="336"/>
    </location>
</feature>
<dbReference type="GO" id="GO:0004222">
    <property type="term" value="F:metalloendopeptidase activity"/>
    <property type="evidence" value="ECO:0007669"/>
    <property type="project" value="InterPro"/>
</dbReference>
<protein>
    <recommendedName>
        <fullName evidence="15">Collagenase</fullName>
    </recommendedName>
</protein>
<evidence type="ECO:0000256" key="5">
    <source>
        <dbReference type="ARBA" id="ARBA00022723"/>
    </source>
</evidence>
<dbReference type="GO" id="GO:0008270">
    <property type="term" value="F:zinc ion binding"/>
    <property type="evidence" value="ECO:0007669"/>
    <property type="project" value="InterPro"/>
</dbReference>
<feature type="active site" evidence="10">
    <location>
        <position position="208"/>
    </location>
</feature>
<dbReference type="AlphaFoldDB" id="A0A919KT64"/>
<evidence type="ECO:0000256" key="7">
    <source>
        <dbReference type="ARBA" id="ARBA00022801"/>
    </source>
</evidence>
<comment type="subcellular location">
    <subcellularLocation>
        <location evidence="2">Secreted</location>
    </subcellularLocation>
</comment>
<evidence type="ECO:0008006" key="15">
    <source>
        <dbReference type="Google" id="ProtNLM"/>
    </source>
</evidence>
<evidence type="ECO:0000256" key="12">
    <source>
        <dbReference type="SAM" id="SignalP"/>
    </source>
</evidence>
<keyword evidence="4" id="KW-0645">Protease</keyword>
<dbReference type="RefSeq" id="WP_308438375.1">
    <property type="nucleotide sequence ID" value="NZ_BNBO01000016.1"/>
</dbReference>
<dbReference type="Gene3D" id="1.10.390.20">
    <property type="match status" value="1"/>
</dbReference>
<dbReference type="GO" id="GO:0005576">
    <property type="term" value="C:extracellular region"/>
    <property type="evidence" value="ECO:0007669"/>
    <property type="project" value="UniProtKB-SubCell"/>
</dbReference>
<keyword evidence="9" id="KW-0482">Metalloprotease</keyword>
<dbReference type="InterPro" id="IPR006311">
    <property type="entry name" value="TAT_signal"/>
</dbReference>
<keyword evidence="8" id="KW-0862">Zinc</keyword>
<sequence length="336" mass="36229">MSKSDIPFRRTLVQAAVSLLAMCAATAVLAVPASAATGTTTVAGTSGPAGPAGAQAPRGSAPHPGAPGAALLPARAGVAGPVATQAADATLPVNHTCSTTLRIRAQRMTAQDLKNTCDSLAGQDTYFHNVVKDSGQPVRDDRNTSLEVVVFDSRAEYVRLAGSLYGVSTNNGGVYLEGNPAAAGNQARFVAYRDETAQTFAVVNLNHEYTHYLDGRYDMYGDWNANVSTPTLWWIEGLAEYVSYGYRGVFNSWAAGEASRQTYALSTLFDTTQQNDQNRIYAWGYLAVYYLVENHPADVAKILGLYRAGSWQTARSYVKQTIGTRYDADFRRWLLT</sequence>
<keyword evidence="14" id="KW-1185">Reference proteome</keyword>
<dbReference type="PANTHER" id="PTHR13062">
    <property type="entry name" value="COLLAGENASE"/>
    <property type="match status" value="1"/>
</dbReference>
<dbReference type="Proteomes" id="UP000617734">
    <property type="component" value="Unassembled WGS sequence"/>
</dbReference>
<dbReference type="GO" id="GO:0006508">
    <property type="term" value="P:proteolysis"/>
    <property type="evidence" value="ECO:0007669"/>
    <property type="project" value="UniProtKB-KW"/>
</dbReference>
<name>A0A919KT64_9ACTN</name>
<dbReference type="PRINTS" id="PR00931">
    <property type="entry name" value="MICOLLPTASE"/>
</dbReference>
<keyword evidence="6 12" id="KW-0732">Signal</keyword>
<evidence type="ECO:0000256" key="10">
    <source>
        <dbReference type="PIRSR" id="PIRSR602169-1"/>
    </source>
</evidence>
<dbReference type="Gene3D" id="3.40.30.160">
    <property type="entry name" value="Collagenase ColT, N-terminal domain"/>
    <property type="match status" value="1"/>
</dbReference>
<dbReference type="Pfam" id="PF01752">
    <property type="entry name" value="Peptidase_M9"/>
    <property type="match status" value="1"/>
</dbReference>
<feature type="region of interest" description="Disordered" evidence="11">
    <location>
        <begin position="42"/>
        <end position="71"/>
    </location>
</feature>
<dbReference type="GeneID" id="95358427"/>
<evidence type="ECO:0000313" key="13">
    <source>
        <dbReference type="EMBL" id="GHH71619.1"/>
    </source>
</evidence>
<evidence type="ECO:0000256" key="2">
    <source>
        <dbReference type="ARBA" id="ARBA00004613"/>
    </source>
</evidence>
<keyword evidence="5" id="KW-0479">Metal-binding</keyword>
<dbReference type="EMBL" id="BNBO01000016">
    <property type="protein sequence ID" value="GHH71619.1"/>
    <property type="molecule type" value="Genomic_DNA"/>
</dbReference>
<evidence type="ECO:0000256" key="9">
    <source>
        <dbReference type="ARBA" id="ARBA00023049"/>
    </source>
</evidence>
<dbReference type="InterPro" id="IPR002169">
    <property type="entry name" value="Peptidase_M9A/M9B"/>
</dbReference>
<evidence type="ECO:0000256" key="11">
    <source>
        <dbReference type="SAM" id="MobiDB-lite"/>
    </source>
</evidence>
<accession>A0A919KT64</accession>
<dbReference type="PROSITE" id="PS51318">
    <property type="entry name" value="TAT"/>
    <property type="match status" value="1"/>
</dbReference>
<proteinExistence type="predicted"/>
<gene>
    <name evidence="13" type="ORF">GCM10018781_33090</name>
</gene>
<evidence type="ECO:0000256" key="1">
    <source>
        <dbReference type="ARBA" id="ARBA00001947"/>
    </source>
</evidence>
<comment type="caution">
    <text evidence="13">The sequence shown here is derived from an EMBL/GenBank/DDBJ whole genome shotgun (WGS) entry which is preliminary data.</text>
</comment>
<organism evidence="13 14">
    <name type="scientific">Kitasatospora indigofera</name>
    <dbReference type="NCBI Taxonomy" id="67307"/>
    <lineage>
        <taxon>Bacteria</taxon>
        <taxon>Bacillati</taxon>
        <taxon>Actinomycetota</taxon>
        <taxon>Actinomycetes</taxon>
        <taxon>Kitasatosporales</taxon>
        <taxon>Streptomycetaceae</taxon>
        <taxon>Kitasatospora</taxon>
    </lineage>
</organism>
<reference evidence="13" key="1">
    <citation type="journal article" date="2014" name="Int. J. Syst. Evol. Microbiol.">
        <title>Complete genome sequence of Corynebacterium casei LMG S-19264T (=DSM 44701T), isolated from a smear-ripened cheese.</title>
        <authorList>
            <consortium name="US DOE Joint Genome Institute (JGI-PGF)"/>
            <person name="Walter F."/>
            <person name="Albersmeier A."/>
            <person name="Kalinowski J."/>
            <person name="Ruckert C."/>
        </authorList>
    </citation>
    <scope>NUCLEOTIDE SEQUENCE</scope>
    <source>
        <strain evidence="13">JCM 4646</strain>
    </source>
</reference>
<feature type="signal peptide" evidence="12">
    <location>
        <begin position="1"/>
        <end position="30"/>
    </location>
</feature>
<evidence type="ECO:0000256" key="4">
    <source>
        <dbReference type="ARBA" id="ARBA00022670"/>
    </source>
</evidence>
<evidence type="ECO:0000256" key="6">
    <source>
        <dbReference type="ARBA" id="ARBA00022729"/>
    </source>
</evidence>
<dbReference type="PANTHER" id="PTHR13062:SF9">
    <property type="entry name" value="MICROBIAL COLLAGENASE"/>
    <property type="match status" value="1"/>
</dbReference>
<evidence type="ECO:0000256" key="3">
    <source>
        <dbReference type="ARBA" id="ARBA00022525"/>
    </source>
</evidence>